<name>A0ABU9CB22_9BURK</name>
<comment type="similarity">
    <text evidence="2">Belongs to the methyl-accepting chemotaxis (MCP) protein family.</text>
</comment>
<dbReference type="InterPro" id="IPR003660">
    <property type="entry name" value="HAMP_dom"/>
</dbReference>
<evidence type="ECO:0000313" key="8">
    <source>
        <dbReference type="Proteomes" id="UP001379945"/>
    </source>
</evidence>
<proteinExistence type="inferred from homology"/>
<feature type="domain" description="HAMP" evidence="6">
    <location>
        <begin position="171"/>
        <end position="223"/>
    </location>
</feature>
<dbReference type="SMART" id="SM00283">
    <property type="entry name" value="MA"/>
    <property type="match status" value="1"/>
</dbReference>
<dbReference type="InterPro" id="IPR004089">
    <property type="entry name" value="MCPsignal_dom"/>
</dbReference>
<reference evidence="7 8" key="1">
    <citation type="submission" date="2024-04" db="EMBL/GenBank/DDBJ databases">
        <title>Novel species of the genus Ideonella isolated from streams.</title>
        <authorList>
            <person name="Lu H."/>
        </authorList>
    </citation>
    <scope>NUCLEOTIDE SEQUENCE [LARGE SCALE GENOMIC DNA]</scope>
    <source>
        <strain evidence="7 8">LYT19W</strain>
    </source>
</reference>
<dbReference type="PANTHER" id="PTHR43531:SF14">
    <property type="entry name" value="METHYL-ACCEPTING CHEMOTAXIS PROTEIN I-RELATED"/>
    <property type="match status" value="1"/>
</dbReference>
<dbReference type="CDD" id="cd06225">
    <property type="entry name" value="HAMP"/>
    <property type="match status" value="1"/>
</dbReference>
<evidence type="ECO:0000256" key="4">
    <source>
        <dbReference type="SAM" id="Phobius"/>
    </source>
</evidence>
<feature type="transmembrane region" description="Helical" evidence="4">
    <location>
        <begin position="148"/>
        <end position="168"/>
    </location>
</feature>
<evidence type="ECO:0000256" key="1">
    <source>
        <dbReference type="ARBA" id="ARBA00022481"/>
    </source>
</evidence>
<evidence type="ECO:0000313" key="7">
    <source>
        <dbReference type="EMBL" id="MEK8047647.1"/>
    </source>
</evidence>
<evidence type="ECO:0000259" key="5">
    <source>
        <dbReference type="PROSITE" id="PS50111"/>
    </source>
</evidence>
<keyword evidence="1" id="KW-0488">Methylation</keyword>
<sequence>MNLRLAGRLWTPTLILITMMAVMAGAAAVRTKGLIEVAGAAQRDQQTRLAVAYQWQGQLEAQALRLAANPDHPELAQGAAGMKELHERMGKLVDSSEERQLLAQLADPLKTAAAVAAQRTAVTALVKNEEAKAAQLHEKTSAERMRTVWGVSGVMGIVAIVLAIIASFQVRTICRPLGELAEAARRVGEGDLTVALDTNRPDEIGDVMRSVVTMRDGLRQIVGQVQESVDSIHVASREVSAGNLDLSQRTERAASNLQRTASGMQELSGTMHHSASSAVQADQLASSASSVAQRGGDAMSQVMSTMDAINASSRKISDIIGVIDGIAFQTNILALNAAVEAARAGEQGRGFAVVAGEVRTLAGRSAEAAREIKTLINASVEKVDSGARQVADASTTMTEIVQSVQRVSQMIREITADTASQSQGIGDLHDAVNELDQMTQQNAALVEQSAAAAESLNDQAARLNGVVSTFRLHSSHRQTETDRSSPLALSR</sequence>
<protein>
    <submittedName>
        <fullName evidence="7">Methyl-accepting chemotaxis protein</fullName>
    </submittedName>
</protein>
<keyword evidence="4" id="KW-0472">Membrane</keyword>
<evidence type="ECO:0000259" key="6">
    <source>
        <dbReference type="PROSITE" id="PS50885"/>
    </source>
</evidence>
<dbReference type="RefSeq" id="WP_341399954.1">
    <property type="nucleotide sequence ID" value="NZ_JBBUTI010000010.1"/>
</dbReference>
<dbReference type="Pfam" id="PF00672">
    <property type="entry name" value="HAMP"/>
    <property type="match status" value="1"/>
</dbReference>
<dbReference type="InterPro" id="IPR051310">
    <property type="entry name" value="MCP_chemotaxis"/>
</dbReference>
<keyword evidence="8" id="KW-1185">Reference proteome</keyword>
<evidence type="ECO:0000256" key="2">
    <source>
        <dbReference type="ARBA" id="ARBA00029447"/>
    </source>
</evidence>
<dbReference type="SMART" id="SM00304">
    <property type="entry name" value="HAMP"/>
    <property type="match status" value="1"/>
</dbReference>
<feature type="transmembrane region" description="Helical" evidence="4">
    <location>
        <begin position="12"/>
        <end position="29"/>
    </location>
</feature>
<dbReference type="Gene3D" id="1.10.287.950">
    <property type="entry name" value="Methyl-accepting chemotaxis protein"/>
    <property type="match status" value="1"/>
</dbReference>
<organism evidence="7 8">
    <name type="scientific">Ideonella margarita</name>
    <dbReference type="NCBI Taxonomy" id="2984191"/>
    <lineage>
        <taxon>Bacteria</taxon>
        <taxon>Pseudomonadati</taxon>
        <taxon>Pseudomonadota</taxon>
        <taxon>Betaproteobacteria</taxon>
        <taxon>Burkholderiales</taxon>
        <taxon>Sphaerotilaceae</taxon>
        <taxon>Ideonella</taxon>
    </lineage>
</organism>
<evidence type="ECO:0000256" key="3">
    <source>
        <dbReference type="PROSITE-ProRule" id="PRU00284"/>
    </source>
</evidence>
<comment type="caution">
    <text evidence="7">The sequence shown here is derived from an EMBL/GenBank/DDBJ whole genome shotgun (WGS) entry which is preliminary data.</text>
</comment>
<dbReference type="PROSITE" id="PS50885">
    <property type="entry name" value="HAMP"/>
    <property type="match status" value="1"/>
</dbReference>
<accession>A0ABU9CB22</accession>
<feature type="domain" description="Methyl-accepting transducer" evidence="5">
    <location>
        <begin position="228"/>
        <end position="457"/>
    </location>
</feature>
<keyword evidence="4" id="KW-0812">Transmembrane</keyword>
<gene>
    <name evidence="7" type="ORF">AACH00_14895</name>
</gene>
<keyword evidence="3" id="KW-0807">Transducer</keyword>
<dbReference type="PANTHER" id="PTHR43531">
    <property type="entry name" value="PROTEIN ICFG"/>
    <property type="match status" value="1"/>
</dbReference>
<dbReference type="InterPro" id="IPR004090">
    <property type="entry name" value="Chemotax_Me-accpt_rcpt"/>
</dbReference>
<dbReference type="CDD" id="cd11386">
    <property type="entry name" value="MCP_signal"/>
    <property type="match status" value="1"/>
</dbReference>
<keyword evidence="4" id="KW-1133">Transmembrane helix</keyword>
<dbReference type="SUPFAM" id="SSF58104">
    <property type="entry name" value="Methyl-accepting chemotaxis protein (MCP) signaling domain"/>
    <property type="match status" value="1"/>
</dbReference>
<dbReference type="PRINTS" id="PR00260">
    <property type="entry name" value="CHEMTRNSDUCR"/>
</dbReference>
<dbReference type="PROSITE" id="PS50111">
    <property type="entry name" value="CHEMOTAXIS_TRANSDUC_2"/>
    <property type="match status" value="1"/>
</dbReference>
<dbReference type="Proteomes" id="UP001379945">
    <property type="component" value="Unassembled WGS sequence"/>
</dbReference>
<dbReference type="EMBL" id="JBBUTI010000010">
    <property type="protein sequence ID" value="MEK8047647.1"/>
    <property type="molecule type" value="Genomic_DNA"/>
</dbReference>
<dbReference type="Pfam" id="PF00015">
    <property type="entry name" value="MCPsignal"/>
    <property type="match status" value="1"/>
</dbReference>